<dbReference type="Gene3D" id="1.10.260.40">
    <property type="entry name" value="lambda repressor-like DNA-binding domains"/>
    <property type="match status" value="1"/>
</dbReference>
<dbReference type="InterPro" id="IPR010982">
    <property type="entry name" value="Lambda_DNA-bd_dom_sf"/>
</dbReference>
<evidence type="ECO:0000259" key="4">
    <source>
        <dbReference type="PROSITE" id="PS50932"/>
    </source>
</evidence>
<evidence type="ECO:0000313" key="5">
    <source>
        <dbReference type="EMBL" id="GAF27037.1"/>
    </source>
</evidence>
<protein>
    <submittedName>
        <fullName evidence="5">Transcriptional regulators</fullName>
    </submittedName>
</protein>
<dbReference type="PANTHER" id="PTHR30146">
    <property type="entry name" value="LACI-RELATED TRANSCRIPTIONAL REPRESSOR"/>
    <property type="match status" value="1"/>
</dbReference>
<keyword evidence="1" id="KW-0805">Transcription regulation</keyword>
<keyword evidence="2" id="KW-0238">DNA-binding</keyword>
<evidence type="ECO:0000256" key="2">
    <source>
        <dbReference type="ARBA" id="ARBA00023125"/>
    </source>
</evidence>
<dbReference type="GO" id="GO:0000976">
    <property type="term" value="F:transcription cis-regulatory region binding"/>
    <property type="evidence" value="ECO:0007669"/>
    <property type="project" value="TreeGrafter"/>
</dbReference>
<dbReference type="AlphaFoldDB" id="A0A0S6UFN3"/>
<dbReference type="Gene3D" id="3.40.50.2300">
    <property type="match status" value="2"/>
</dbReference>
<dbReference type="EMBL" id="DF238840">
    <property type="protein sequence ID" value="GAF27037.1"/>
    <property type="molecule type" value="Genomic_DNA"/>
</dbReference>
<dbReference type="PROSITE" id="PS50932">
    <property type="entry name" value="HTH_LACI_2"/>
    <property type="match status" value="1"/>
</dbReference>
<sequence length="358" mass="40251">MTVSRLGVNIIMEPLPRGMKNMRITIKDIAQRSGVSCSTVSRVLTNHPNVDPKTRERVKQVIDELGYRPSRIARGLVMGQINVVALIIGDIRNPFYAELTRAVKDILNKEGYMVVVSDSDYDPQKEEIYIRAAEEYGFAGIIMITAMETEALIQQLEKLRCPVVLLNRYLPSVETDVISVDNYLGGYLAAEHLIKLGHRNIAHLAGFKNSSATRDRLRGFIDAHVHYGIQLNQERIVYGNLQMEAGYKFAKEYLSQNEDITAVFCGNDLMALGLIEALYEEGKEIPRDISVIGYDDIDMASLARVKLTTIRQPQYEMGQTAAEVLIDRMKGKIGAPKRIIFTPKLIIRESTAEYKPGK</sequence>
<organism evidence="5">
    <name type="scientific">Moorella thermoacetica Y72</name>
    <dbReference type="NCBI Taxonomy" id="1325331"/>
    <lineage>
        <taxon>Bacteria</taxon>
        <taxon>Bacillati</taxon>
        <taxon>Bacillota</taxon>
        <taxon>Clostridia</taxon>
        <taxon>Neomoorellales</taxon>
        <taxon>Neomoorellaceae</taxon>
        <taxon>Neomoorella</taxon>
    </lineage>
</organism>
<dbReference type="PANTHER" id="PTHR30146:SF109">
    <property type="entry name" value="HTH-TYPE TRANSCRIPTIONAL REGULATOR GALS"/>
    <property type="match status" value="1"/>
</dbReference>
<dbReference type="CDD" id="cd01392">
    <property type="entry name" value="HTH_LacI"/>
    <property type="match status" value="1"/>
</dbReference>
<dbReference type="PROSITE" id="PS00356">
    <property type="entry name" value="HTH_LACI_1"/>
    <property type="match status" value="1"/>
</dbReference>
<dbReference type="CDD" id="cd06267">
    <property type="entry name" value="PBP1_LacI_sugar_binding-like"/>
    <property type="match status" value="1"/>
</dbReference>
<dbReference type="Pfam" id="PF13377">
    <property type="entry name" value="Peripla_BP_3"/>
    <property type="match status" value="1"/>
</dbReference>
<dbReference type="SUPFAM" id="SSF53822">
    <property type="entry name" value="Periplasmic binding protein-like I"/>
    <property type="match status" value="1"/>
</dbReference>
<evidence type="ECO:0000256" key="1">
    <source>
        <dbReference type="ARBA" id="ARBA00023015"/>
    </source>
</evidence>
<dbReference type="InterPro" id="IPR000843">
    <property type="entry name" value="HTH_LacI"/>
</dbReference>
<reference evidence="5" key="1">
    <citation type="journal article" date="2014" name="Gene">
        <title>Genome-guided analysis of transformation efficiency and carbon dioxide assimilation by Moorella thermoacetica Y72.</title>
        <authorList>
            <person name="Tsukahara K."/>
            <person name="Kita A."/>
            <person name="Nakashimada Y."/>
            <person name="Hoshino T."/>
            <person name="Murakami K."/>
        </authorList>
    </citation>
    <scope>NUCLEOTIDE SEQUENCE [LARGE SCALE GENOMIC DNA]</scope>
    <source>
        <strain evidence="5">Y72</strain>
    </source>
</reference>
<accession>A0A0S6UFN3</accession>
<keyword evidence="3" id="KW-0804">Transcription</keyword>
<dbReference type="GO" id="GO:0003700">
    <property type="term" value="F:DNA-binding transcription factor activity"/>
    <property type="evidence" value="ECO:0007669"/>
    <property type="project" value="TreeGrafter"/>
</dbReference>
<feature type="domain" description="HTH lacI-type" evidence="4">
    <location>
        <begin position="24"/>
        <end position="78"/>
    </location>
</feature>
<dbReference type="InterPro" id="IPR028082">
    <property type="entry name" value="Peripla_BP_I"/>
</dbReference>
<gene>
    <name evidence="5" type="ORF">MTY_2378</name>
</gene>
<evidence type="ECO:0000256" key="3">
    <source>
        <dbReference type="ARBA" id="ARBA00023163"/>
    </source>
</evidence>
<dbReference type="InterPro" id="IPR046335">
    <property type="entry name" value="LacI/GalR-like_sensor"/>
</dbReference>
<dbReference type="SUPFAM" id="SSF47413">
    <property type="entry name" value="lambda repressor-like DNA-binding domains"/>
    <property type="match status" value="1"/>
</dbReference>
<dbReference type="SMART" id="SM00354">
    <property type="entry name" value="HTH_LACI"/>
    <property type="match status" value="1"/>
</dbReference>
<dbReference type="Pfam" id="PF00356">
    <property type="entry name" value="LacI"/>
    <property type="match status" value="1"/>
</dbReference>
<dbReference type="Proteomes" id="UP000063718">
    <property type="component" value="Unassembled WGS sequence"/>
</dbReference>
<name>A0A0S6UFN3_NEOTH</name>
<proteinExistence type="predicted"/>